<dbReference type="Gene3D" id="3.40.50.1820">
    <property type="entry name" value="alpha/beta hydrolase"/>
    <property type="match status" value="1"/>
</dbReference>
<evidence type="ECO:0000256" key="1">
    <source>
        <dbReference type="ARBA" id="ARBA00010515"/>
    </source>
</evidence>
<dbReference type="InterPro" id="IPR002168">
    <property type="entry name" value="Lipase_GDXG_HIS_AS"/>
</dbReference>
<sequence>MAHWKSRAFNKVLERVMRQRMARCNDVHEMRELITNIDQYGALINAPKLIKRSPCSWADIPCEWVDMPASDDNLLLLYFHGGGFCFVSPNTHSSFIARVCQKISARGLMVDYRLAPEHTYPAAHDDCYRVYRALLKAGYDSSQIVLMGDSAGGNLVLGTILQVQQSKLPLPAAAVLLSPVSDMEMTGNSAYEKRNDDPFFDLPSLLLMRNTYLNGAPPRDPLVSPIYADYLKLPPTLIVVGSEEVLLDDSTRLADKLTQAEHPIELIVGNGMPHVYPLFSQIREAGEAIDRIAHFLRQHDVIKGEEPAA</sequence>
<evidence type="ECO:0000256" key="2">
    <source>
        <dbReference type="ARBA" id="ARBA00022801"/>
    </source>
</evidence>
<dbReference type="InterPro" id="IPR050300">
    <property type="entry name" value="GDXG_lipolytic_enzyme"/>
</dbReference>
<dbReference type="EMBL" id="FNVG01000012">
    <property type="protein sequence ID" value="SEG37204.1"/>
    <property type="molecule type" value="Genomic_DNA"/>
</dbReference>
<organism evidence="4 5">
    <name type="scientific">Vibrio hangzhouensis</name>
    <dbReference type="NCBI Taxonomy" id="462991"/>
    <lineage>
        <taxon>Bacteria</taxon>
        <taxon>Pseudomonadati</taxon>
        <taxon>Pseudomonadota</taxon>
        <taxon>Gammaproteobacteria</taxon>
        <taxon>Vibrionales</taxon>
        <taxon>Vibrionaceae</taxon>
        <taxon>Vibrio</taxon>
    </lineage>
</organism>
<dbReference type="PANTHER" id="PTHR48081">
    <property type="entry name" value="AB HYDROLASE SUPERFAMILY PROTEIN C4A8.06C"/>
    <property type="match status" value="1"/>
</dbReference>
<dbReference type="AlphaFoldDB" id="A0A1H5ZMH7"/>
<dbReference type="InterPro" id="IPR013094">
    <property type="entry name" value="AB_hydrolase_3"/>
</dbReference>
<keyword evidence="5" id="KW-1185">Reference proteome</keyword>
<gene>
    <name evidence="4" type="ORF">SAMN04488244_11249</name>
</gene>
<protein>
    <submittedName>
        <fullName evidence="4">Acetyl esterase/lipase</fullName>
    </submittedName>
</protein>
<dbReference type="PROSITE" id="PS01173">
    <property type="entry name" value="LIPASE_GDXG_HIS"/>
    <property type="match status" value="1"/>
</dbReference>
<proteinExistence type="inferred from homology"/>
<feature type="domain" description="Alpha/beta hydrolase fold-3" evidence="3">
    <location>
        <begin position="76"/>
        <end position="276"/>
    </location>
</feature>
<dbReference type="Proteomes" id="UP000236721">
    <property type="component" value="Unassembled WGS sequence"/>
</dbReference>
<evidence type="ECO:0000313" key="4">
    <source>
        <dbReference type="EMBL" id="SEG37204.1"/>
    </source>
</evidence>
<accession>A0A1H5ZMH7</accession>
<dbReference type="PANTHER" id="PTHR48081:SF30">
    <property type="entry name" value="ACETYL-HYDROLASE LIPR-RELATED"/>
    <property type="match status" value="1"/>
</dbReference>
<dbReference type="SUPFAM" id="SSF53474">
    <property type="entry name" value="alpha/beta-Hydrolases"/>
    <property type="match status" value="1"/>
</dbReference>
<dbReference type="OrthoDB" id="9806180at2"/>
<dbReference type="InterPro" id="IPR029058">
    <property type="entry name" value="AB_hydrolase_fold"/>
</dbReference>
<dbReference type="GO" id="GO:0004806">
    <property type="term" value="F:triacylglycerol lipase activity"/>
    <property type="evidence" value="ECO:0007669"/>
    <property type="project" value="TreeGrafter"/>
</dbReference>
<evidence type="ECO:0000259" key="3">
    <source>
        <dbReference type="Pfam" id="PF07859"/>
    </source>
</evidence>
<keyword evidence="2" id="KW-0378">Hydrolase</keyword>
<comment type="similarity">
    <text evidence="1">Belongs to the 'GDXG' lipolytic enzyme family.</text>
</comment>
<reference evidence="5" key="1">
    <citation type="submission" date="2016-10" db="EMBL/GenBank/DDBJ databases">
        <authorList>
            <person name="Varghese N."/>
            <person name="Submissions S."/>
        </authorList>
    </citation>
    <scope>NUCLEOTIDE SEQUENCE [LARGE SCALE GENOMIC DNA]</scope>
    <source>
        <strain evidence="5">CGMCC 1.7062</strain>
    </source>
</reference>
<name>A0A1H5ZMH7_9VIBR</name>
<dbReference type="Pfam" id="PF07859">
    <property type="entry name" value="Abhydrolase_3"/>
    <property type="match status" value="1"/>
</dbReference>
<dbReference type="RefSeq" id="WP_103880808.1">
    <property type="nucleotide sequence ID" value="NZ_FNVG01000012.1"/>
</dbReference>
<evidence type="ECO:0000313" key="5">
    <source>
        <dbReference type="Proteomes" id="UP000236721"/>
    </source>
</evidence>